<gene>
    <name evidence="1" type="ORF">EMELA_v1c02110</name>
</gene>
<organism evidence="1 2">
    <name type="scientific">Mesoplasma melaleucae</name>
    <dbReference type="NCBI Taxonomy" id="81459"/>
    <lineage>
        <taxon>Bacteria</taxon>
        <taxon>Bacillati</taxon>
        <taxon>Mycoplasmatota</taxon>
        <taxon>Mollicutes</taxon>
        <taxon>Entomoplasmatales</taxon>
        <taxon>Entomoplasmataceae</taxon>
        <taxon>Mesoplasma</taxon>
    </lineage>
</organism>
<proteinExistence type="predicted"/>
<dbReference type="AlphaFoldDB" id="A0A2K8NVK9"/>
<dbReference type="KEGG" id="eml:EMELA_v1c02110"/>
<protein>
    <submittedName>
        <fullName evidence="1">Uncharacterized protein</fullName>
    </submittedName>
</protein>
<dbReference type="RefSeq" id="WP_028124610.1">
    <property type="nucleotide sequence ID" value="NZ_CP024964.1"/>
</dbReference>
<dbReference type="EMBL" id="CP024964">
    <property type="protein sequence ID" value="ATZ17784.1"/>
    <property type="molecule type" value="Genomic_DNA"/>
</dbReference>
<reference evidence="1 2" key="1">
    <citation type="submission" date="2017-11" db="EMBL/GenBank/DDBJ databases">
        <title>Genome sequence of Entomoplasma melaleucae M1 (ATCC 49191).</title>
        <authorList>
            <person name="Lo W.-S."/>
            <person name="Gasparich G.E."/>
            <person name="Kuo C.-H."/>
        </authorList>
    </citation>
    <scope>NUCLEOTIDE SEQUENCE [LARGE SCALE GENOMIC DNA]</scope>
    <source>
        <strain evidence="1 2">M1</strain>
    </source>
</reference>
<name>A0A2K8NVK9_9MOLU</name>
<dbReference type="Proteomes" id="UP000231896">
    <property type="component" value="Chromosome"/>
</dbReference>
<keyword evidence="2" id="KW-1185">Reference proteome</keyword>
<accession>A0A2K8NVK9</accession>
<evidence type="ECO:0000313" key="1">
    <source>
        <dbReference type="EMBL" id="ATZ17784.1"/>
    </source>
</evidence>
<evidence type="ECO:0000313" key="2">
    <source>
        <dbReference type="Proteomes" id="UP000231896"/>
    </source>
</evidence>
<sequence>MTKINIYKEIIKQVDEKLSKSRVRNPEARECLAENLCYDLTKKYIQKNKLDLDIIKTSGEVLDKYYNLERNN</sequence>